<dbReference type="RefSeq" id="WP_354011912.1">
    <property type="nucleotide sequence ID" value="NZ_JBEPMU010000001.1"/>
</dbReference>
<dbReference type="InterPro" id="IPR036250">
    <property type="entry name" value="AcylCo_DH-like_C"/>
</dbReference>
<reference evidence="9 10" key="1">
    <citation type="submission" date="2024-06" db="EMBL/GenBank/DDBJ databases">
        <title>Sorghum-associated microbial communities from plants grown in Nebraska, USA.</title>
        <authorList>
            <person name="Schachtman D."/>
        </authorList>
    </citation>
    <scope>NUCLEOTIDE SEQUENCE [LARGE SCALE GENOMIC DNA]</scope>
    <source>
        <strain evidence="9 10">1073</strain>
    </source>
</reference>
<dbReference type="Proteomes" id="UP001549184">
    <property type="component" value="Unassembled WGS sequence"/>
</dbReference>
<evidence type="ECO:0000313" key="9">
    <source>
        <dbReference type="EMBL" id="MET3650408.1"/>
    </source>
</evidence>
<keyword evidence="10" id="KW-1185">Reference proteome</keyword>
<evidence type="ECO:0000256" key="2">
    <source>
        <dbReference type="ARBA" id="ARBA00009347"/>
    </source>
</evidence>
<dbReference type="Pfam" id="PF12806">
    <property type="entry name" value="Acyl-CoA_dh_C"/>
    <property type="match status" value="1"/>
</dbReference>
<keyword evidence="4 5" id="KW-0274">FAD</keyword>
<dbReference type="InterPro" id="IPR046373">
    <property type="entry name" value="Acyl-CoA_Oxase/DH_mid-dom_sf"/>
</dbReference>
<dbReference type="InterPro" id="IPR025878">
    <property type="entry name" value="Acyl-CoA_dh-like_C_dom"/>
</dbReference>
<feature type="domain" description="Acyl-CoA dehydrogenase/oxidase C-terminal" evidence="6">
    <location>
        <begin position="299"/>
        <end position="469"/>
    </location>
</feature>
<evidence type="ECO:0000256" key="3">
    <source>
        <dbReference type="ARBA" id="ARBA00022630"/>
    </source>
</evidence>
<dbReference type="SUPFAM" id="SSF56645">
    <property type="entry name" value="Acyl-CoA dehydrogenase NM domain-like"/>
    <property type="match status" value="1"/>
</dbReference>
<evidence type="ECO:0000313" key="10">
    <source>
        <dbReference type="Proteomes" id="UP001549184"/>
    </source>
</evidence>
<dbReference type="PANTHER" id="PTHR42803:SF3">
    <property type="entry name" value="ACYL-COA DEHYDROGENASE-RELATED"/>
    <property type="match status" value="1"/>
</dbReference>
<dbReference type="InterPro" id="IPR052166">
    <property type="entry name" value="Diverse_Acyl-CoA_DH"/>
</dbReference>
<feature type="domain" description="Acetyl-CoA dehydrogenase-like C-terminal" evidence="8">
    <location>
        <begin position="490"/>
        <end position="613"/>
    </location>
</feature>
<dbReference type="SUPFAM" id="SSF47203">
    <property type="entry name" value="Acyl-CoA dehydrogenase C-terminal domain-like"/>
    <property type="match status" value="1"/>
</dbReference>
<dbReference type="InterPro" id="IPR009075">
    <property type="entry name" value="AcylCo_DH/oxidase_C"/>
</dbReference>
<gene>
    <name evidence="9" type="ORF">ABIC75_000110</name>
</gene>
<keyword evidence="3 5" id="KW-0285">Flavoprotein</keyword>
<accession>A0ABV2JRQ1</accession>
<dbReference type="PANTHER" id="PTHR42803">
    <property type="entry name" value="ACYL-COA DEHYDROGENASE"/>
    <property type="match status" value="1"/>
</dbReference>
<feature type="domain" description="Acyl-CoA oxidase/dehydrogenase middle" evidence="7">
    <location>
        <begin position="161"/>
        <end position="267"/>
    </location>
</feature>
<dbReference type="Pfam" id="PF02770">
    <property type="entry name" value="Acyl-CoA_dh_M"/>
    <property type="match status" value="1"/>
</dbReference>
<dbReference type="Gene3D" id="1.10.540.10">
    <property type="entry name" value="Acyl-CoA dehydrogenase/oxidase, N-terminal domain"/>
    <property type="match status" value="1"/>
</dbReference>
<sequence length="618" mass="67314">MSLILSRRDVNFLLYEWLDVERLNRIERYAEHSRETFDAALDTYEHIATALFAPHNKKNDQCEPHVDGGKVCIHPEVRAALQAFSAAGLMAAGQDASLNGMQLPLVVEKAGFAYCMAANVATANYAFLTIGNANLLLAHGTPAQIDAFVKPQVEGRFFGTMCLSEPQAGSSLSDITTRADYERDSPLGRQYRLRGSKMWISGGEHELSDNIVHLVLAKIPGPDGKLVPGTKGISLFAVPKYVVSADGSLGEHNDVALAGLNHKMGQRGITNGLLAFGEGVTYRPEGGAGAIGYLVGEAGQGLACMFHMMNEARIGVGLSASALGYTGYLHALDYARNRPQGRPAGAAGKDPSAPQVPIVQHADVRRMLLAQKSYVEGALALILYCAKLVDEKRAADDGEGAQERLSLLLDILTPVAKSWPSQWCPVANDLAIQVHGGYGYTREYNVEQFYRDNRLNPIHEGTHGIQALDLLGRKVVMRDGKALAYLRETMETSCRRARATGDTSLFDWSRKLDEALTRLVETTQQLWAAGDPSLTLANASMYLEAFGHVVVAWIWLEQAMVARAGLAAATGGESDAFYHGKWSAATYFFRWELPTVDTKFDLLASLDATTLDMEDGWF</sequence>
<organism evidence="9 10">
    <name type="scientific">Dyella japonica</name>
    <dbReference type="NCBI Taxonomy" id="231455"/>
    <lineage>
        <taxon>Bacteria</taxon>
        <taxon>Pseudomonadati</taxon>
        <taxon>Pseudomonadota</taxon>
        <taxon>Gammaproteobacteria</taxon>
        <taxon>Lysobacterales</taxon>
        <taxon>Rhodanobacteraceae</taxon>
        <taxon>Dyella</taxon>
    </lineage>
</organism>
<proteinExistence type="inferred from homology"/>
<name>A0ABV2JRQ1_9GAMM</name>
<dbReference type="InterPro" id="IPR006091">
    <property type="entry name" value="Acyl-CoA_Oxase/DH_mid-dom"/>
</dbReference>
<keyword evidence="5" id="KW-0560">Oxidoreductase</keyword>
<evidence type="ECO:0000259" key="6">
    <source>
        <dbReference type="Pfam" id="PF00441"/>
    </source>
</evidence>
<evidence type="ECO:0000259" key="7">
    <source>
        <dbReference type="Pfam" id="PF02770"/>
    </source>
</evidence>
<dbReference type="Pfam" id="PF00441">
    <property type="entry name" value="Acyl-CoA_dh_1"/>
    <property type="match status" value="1"/>
</dbReference>
<dbReference type="Gene3D" id="2.40.110.10">
    <property type="entry name" value="Butyryl-CoA Dehydrogenase, subunit A, domain 2"/>
    <property type="match status" value="1"/>
</dbReference>
<evidence type="ECO:0000256" key="1">
    <source>
        <dbReference type="ARBA" id="ARBA00001974"/>
    </source>
</evidence>
<evidence type="ECO:0000256" key="5">
    <source>
        <dbReference type="RuleBase" id="RU362125"/>
    </source>
</evidence>
<protein>
    <submittedName>
        <fullName evidence="9">Alkylation response protein AidB-like acyl-CoA dehydrogenase</fullName>
    </submittedName>
</protein>
<comment type="caution">
    <text evidence="9">The sequence shown here is derived from an EMBL/GenBank/DDBJ whole genome shotgun (WGS) entry which is preliminary data.</text>
</comment>
<dbReference type="EMBL" id="JBEPMU010000001">
    <property type="protein sequence ID" value="MET3650408.1"/>
    <property type="molecule type" value="Genomic_DNA"/>
</dbReference>
<dbReference type="InterPro" id="IPR009100">
    <property type="entry name" value="AcylCoA_DH/oxidase_NM_dom_sf"/>
</dbReference>
<comment type="cofactor">
    <cofactor evidence="1 5">
        <name>FAD</name>
        <dbReference type="ChEBI" id="CHEBI:57692"/>
    </cofactor>
</comment>
<evidence type="ECO:0000256" key="4">
    <source>
        <dbReference type="ARBA" id="ARBA00022827"/>
    </source>
</evidence>
<dbReference type="Gene3D" id="1.20.140.10">
    <property type="entry name" value="Butyryl-CoA Dehydrogenase, subunit A, domain 3"/>
    <property type="match status" value="1"/>
</dbReference>
<dbReference type="InterPro" id="IPR037069">
    <property type="entry name" value="AcylCoA_DH/ox_N_sf"/>
</dbReference>
<comment type="similarity">
    <text evidence="2 5">Belongs to the acyl-CoA dehydrogenase family.</text>
</comment>
<evidence type="ECO:0000259" key="8">
    <source>
        <dbReference type="Pfam" id="PF12806"/>
    </source>
</evidence>